<dbReference type="STRING" id="448385.sce1727"/>
<dbReference type="BioCyc" id="SCEL448385:SCE_RS08890-MONOMER"/>
<name>A9FIT3_SORC5</name>
<dbReference type="AlphaFoldDB" id="A9FIT3"/>
<evidence type="ECO:0000256" key="1">
    <source>
        <dbReference type="ARBA" id="ARBA00022553"/>
    </source>
</evidence>
<dbReference type="InterPro" id="IPR050595">
    <property type="entry name" value="Bact_response_regulator"/>
</dbReference>
<feature type="modified residue" description="4-aspartylphosphate" evidence="2">
    <location>
        <position position="55"/>
    </location>
</feature>
<organism evidence="4 5">
    <name type="scientific">Sorangium cellulosum (strain So ce56)</name>
    <name type="common">Polyangium cellulosum (strain So ce56)</name>
    <dbReference type="NCBI Taxonomy" id="448385"/>
    <lineage>
        <taxon>Bacteria</taxon>
        <taxon>Pseudomonadati</taxon>
        <taxon>Myxococcota</taxon>
        <taxon>Polyangia</taxon>
        <taxon>Polyangiales</taxon>
        <taxon>Polyangiaceae</taxon>
        <taxon>Sorangium</taxon>
    </lineage>
</organism>
<gene>
    <name evidence="4" type="ordered locus">sce1727</name>
</gene>
<dbReference type="HOGENOM" id="CLU_000445_69_17_7"/>
<keyword evidence="1 2" id="KW-0597">Phosphoprotein</keyword>
<dbReference type="OrthoDB" id="5518403at2"/>
<dbReference type="InterPro" id="IPR001789">
    <property type="entry name" value="Sig_transdc_resp-reg_receiver"/>
</dbReference>
<dbReference type="SMART" id="SM00448">
    <property type="entry name" value="REC"/>
    <property type="match status" value="1"/>
</dbReference>
<dbReference type="Gene3D" id="3.40.50.2300">
    <property type="match status" value="1"/>
</dbReference>
<dbReference type="Pfam" id="PF00072">
    <property type="entry name" value="Response_reg"/>
    <property type="match status" value="1"/>
</dbReference>
<evidence type="ECO:0000313" key="4">
    <source>
        <dbReference type="EMBL" id="CAN91885.1"/>
    </source>
</evidence>
<evidence type="ECO:0000259" key="3">
    <source>
        <dbReference type="PROSITE" id="PS50110"/>
    </source>
</evidence>
<dbReference type="PANTHER" id="PTHR44591:SF3">
    <property type="entry name" value="RESPONSE REGULATORY DOMAIN-CONTAINING PROTEIN"/>
    <property type="match status" value="1"/>
</dbReference>
<dbReference type="KEGG" id="scl:sce1727"/>
<sequence length="134" mass="14496">MCGKHVILVAEDDVDTATMLEELLTLEGYEVELTATARAVLDALAERRFHAVLLDLTMPGMTTDRFVSEIEELGTPSPLMIFSARLPHEMQAIAERLHAAALIPKPVDIDVLLGTLSKVVLGSLGSLGSTDIDR</sequence>
<evidence type="ECO:0000313" key="5">
    <source>
        <dbReference type="Proteomes" id="UP000002139"/>
    </source>
</evidence>
<keyword evidence="5" id="KW-1185">Reference proteome</keyword>
<feature type="domain" description="Response regulatory" evidence="3">
    <location>
        <begin position="6"/>
        <end position="120"/>
    </location>
</feature>
<dbReference type="EMBL" id="AM746676">
    <property type="protein sequence ID" value="CAN91885.1"/>
    <property type="molecule type" value="Genomic_DNA"/>
</dbReference>
<dbReference type="eggNOG" id="COG0745">
    <property type="taxonomic scope" value="Bacteria"/>
</dbReference>
<dbReference type="PROSITE" id="PS50110">
    <property type="entry name" value="RESPONSE_REGULATORY"/>
    <property type="match status" value="1"/>
</dbReference>
<dbReference type="PANTHER" id="PTHR44591">
    <property type="entry name" value="STRESS RESPONSE REGULATOR PROTEIN 1"/>
    <property type="match status" value="1"/>
</dbReference>
<proteinExistence type="predicted"/>
<dbReference type="SUPFAM" id="SSF52172">
    <property type="entry name" value="CheY-like"/>
    <property type="match status" value="1"/>
</dbReference>
<dbReference type="RefSeq" id="WP_012234362.1">
    <property type="nucleotide sequence ID" value="NC_010162.1"/>
</dbReference>
<protein>
    <submittedName>
        <fullName evidence="4">Sorangium cellulosum 'So ce 56' complete genome</fullName>
    </submittedName>
</protein>
<reference evidence="4 5" key="1">
    <citation type="journal article" date="2007" name="Nat. Biotechnol.">
        <title>Complete genome sequence of the myxobacterium Sorangium cellulosum.</title>
        <authorList>
            <person name="Schneiker S."/>
            <person name="Perlova O."/>
            <person name="Kaiser O."/>
            <person name="Gerth K."/>
            <person name="Alici A."/>
            <person name="Altmeyer M.O."/>
            <person name="Bartels D."/>
            <person name="Bekel T."/>
            <person name="Beyer S."/>
            <person name="Bode E."/>
            <person name="Bode H.B."/>
            <person name="Bolten C.J."/>
            <person name="Choudhuri J.V."/>
            <person name="Doss S."/>
            <person name="Elnakady Y.A."/>
            <person name="Frank B."/>
            <person name="Gaigalat L."/>
            <person name="Goesmann A."/>
            <person name="Groeger C."/>
            <person name="Gross F."/>
            <person name="Jelsbak L."/>
            <person name="Jelsbak L."/>
            <person name="Kalinowski J."/>
            <person name="Kegler C."/>
            <person name="Knauber T."/>
            <person name="Konietzny S."/>
            <person name="Kopp M."/>
            <person name="Krause L."/>
            <person name="Krug D."/>
            <person name="Linke B."/>
            <person name="Mahmud T."/>
            <person name="Martinez-Arias R."/>
            <person name="McHardy A.C."/>
            <person name="Merai M."/>
            <person name="Meyer F."/>
            <person name="Mormann S."/>
            <person name="Munoz-Dorado J."/>
            <person name="Perez J."/>
            <person name="Pradella S."/>
            <person name="Rachid S."/>
            <person name="Raddatz G."/>
            <person name="Rosenau F."/>
            <person name="Rueckert C."/>
            <person name="Sasse F."/>
            <person name="Scharfe M."/>
            <person name="Schuster S.C."/>
            <person name="Suen G."/>
            <person name="Treuner-Lange A."/>
            <person name="Velicer G.J."/>
            <person name="Vorholter F.-J."/>
            <person name="Weissman K.J."/>
            <person name="Welch R.D."/>
            <person name="Wenzel S.C."/>
            <person name="Whitworth D.E."/>
            <person name="Wilhelm S."/>
            <person name="Wittmann C."/>
            <person name="Bloecker H."/>
            <person name="Puehler A."/>
            <person name="Mueller R."/>
        </authorList>
    </citation>
    <scope>NUCLEOTIDE SEQUENCE [LARGE SCALE GENOMIC DNA]</scope>
    <source>
        <strain evidence="5">So ce56</strain>
    </source>
</reference>
<dbReference type="GO" id="GO:0000160">
    <property type="term" value="P:phosphorelay signal transduction system"/>
    <property type="evidence" value="ECO:0007669"/>
    <property type="project" value="InterPro"/>
</dbReference>
<accession>A9FIT3</accession>
<evidence type="ECO:0000256" key="2">
    <source>
        <dbReference type="PROSITE-ProRule" id="PRU00169"/>
    </source>
</evidence>
<dbReference type="CDD" id="cd00156">
    <property type="entry name" value="REC"/>
    <property type="match status" value="1"/>
</dbReference>
<dbReference type="Proteomes" id="UP000002139">
    <property type="component" value="Chromosome"/>
</dbReference>
<dbReference type="InterPro" id="IPR011006">
    <property type="entry name" value="CheY-like_superfamily"/>
</dbReference>